<feature type="domain" description="AP2/ERF" evidence="7">
    <location>
        <begin position="12"/>
        <end position="69"/>
    </location>
</feature>
<dbReference type="AlphaFoldDB" id="A0A5K1BQ63"/>
<dbReference type="PANTHER" id="PTHR31677:SF75">
    <property type="entry name" value="ETHYLENE-RESPONSIVE TRANSCRIPTION FACTOR ERF084"/>
    <property type="match status" value="1"/>
</dbReference>
<evidence type="ECO:0000256" key="5">
    <source>
        <dbReference type="ARBA" id="ARBA00023242"/>
    </source>
</evidence>
<evidence type="ECO:0000256" key="1">
    <source>
        <dbReference type="ARBA" id="ARBA00004123"/>
    </source>
</evidence>
<dbReference type="InterPro" id="IPR001471">
    <property type="entry name" value="AP2/ERF_dom"/>
</dbReference>
<reference evidence="8" key="1">
    <citation type="submission" date="2019-09" db="EMBL/GenBank/DDBJ databases">
        <authorList>
            <person name="Zhang L."/>
        </authorList>
    </citation>
    <scope>NUCLEOTIDE SEQUENCE</scope>
</reference>
<name>A0A5K1BQ63_9MAGN</name>
<dbReference type="FunFam" id="3.30.730.10:FF:000001">
    <property type="entry name" value="Ethylene-responsive transcription factor 2"/>
    <property type="match status" value="1"/>
</dbReference>
<gene>
    <name evidence="8" type="ORF">NYM_LOCUS15554</name>
</gene>
<dbReference type="PANTHER" id="PTHR31677">
    <property type="entry name" value="AP2 DOMAIN CLASS TRANSCRIPTION FACTOR"/>
    <property type="match status" value="1"/>
</dbReference>
<evidence type="ECO:0000313" key="8">
    <source>
        <dbReference type="EMBL" id="VVW17248.1"/>
    </source>
</evidence>
<dbReference type="Pfam" id="PF00847">
    <property type="entry name" value="AP2"/>
    <property type="match status" value="1"/>
</dbReference>
<dbReference type="OrthoDB" id="1931494at2759"/>
<keyword evidence="2" id="KW-0805">Transcription regulation</keyword>
<evidence type="ECO:0000256" key="2">
    <source>
        <dbReference type="ARBA" id="ARBA00023015"/>
    </source>
</evidence>
<keyword evidence="5" id="KW-0539">Nucleus</keyword>
<sequence length="148" mass="16769">METKTSQRNSTGYRGVRRRPWGRFSAEIRDCASKRRHWLGTFDTAEEAAKAYDSAARRLKGPKAKTNFPAESELPVNSSPQDLPEQEQAFDIDEFVLELITSVGNNQHGFVIENFRAWARHHVFGDHSNASTRDIPVCIGTDTFLCQL</sequence>
<evidence type="ECO:0000259" key="7">
    <source>
        <dbReference type="PROSITE" id="PS51032"/>
    </source>
</evidence>
<dbReference type="SMART" id="SM00380">
    <property type="entry name" value="AP2"/>
    <property type="match status" value="1"/>
</dbReference>
<dbReference type="Gene3D" id="3.30.730.10">
    <property type="entry name" value="AP2/ERF domain"/>
    <property type="match status" value="1"/>
</dbReference>
<dbReference type="EMBL" id="LR721781">
    <property type="protein sequence ID" value="VVW17248.1"/>
    <property type="molecule type" value="Genomic_DNA"/>
</dbReference>
<dbReference type="GO" id="GO:0003700">
    <property type="term" value="F:DNA-binding transcription factor activity"/>
    <property type="evidence" value="ECO:0007669"/>
    <property type="project" value="InterPro"/>
</dbReference>
<dbReference type="CDD" id="cd00018">
    <property type="entry name" value="AP2"/>
    <property type="match status" value="1"/>
</dbReference>
<dbReference type="PROSITE" id="PS51032">
    <property type="entry name" value="AP2_ERF"/>
    <property type="match status" value="1"/>
</dbReference>
<dbReference type="InterPro" id="IPR016177">
    <property type="entry name" value="DNA-bd_dom_sf"/>
</dbReference>
<dbReference type="Gramene" id="NC3G0222490.1">
    <property type="protein sequence ID" value="NC3G0222490.1:cds"/>
    <property type="gene ID" value="NC3G0222490"/>
</dbReference>
<dbReference type="PRINTS" id="PR00367">
    <property type="entry name" value="ETHRSPELEMNT"/>
</dbReference>
<keyword evidence="3" id="KW-0238">DNA-binding</keyword>
<evidence type="ECO:0000256" key="6">
    <source>
        <dbReference type="SAM" id="MobiDB-lite"/>
    </source>
</evidence>
<accession>A0A5K1BQ63</accession>
<keyword evidence="4" id="KW-0804">Transcription</keyword>
<proteinExistence type="predicted"/>
<dbReference type="SUPFAM" id="SSF54171">
    <property type="entry name" value="DNA-binding domain"/>
    <property type="match status" value="1"/>
</dbReference>
<evidence type="ECO:0000256" key="3">
    <source>
        <dbReference type="ARBA" id="ARBA00023125"/>
    </source>
</evidence>
<dbReference type="GO" id="GO:0003677">
    <property type="term" value="F:DNA binding"/>
    <property type="evidence" value="ECO:0007669"/>
    <property type="project" value="UniProtKB-KW"/>
</dbReference>
<evidence type="ECO:0000256" key="4">
    <source>
        <dbReference type="ARBA" id="ARBA00023163"/>
    </source>
</evidence>
<dbReference type="GO" id="GO:0005634">
    <property type="term" value="C:nucleus"/>
    <property type="evidence" value="ECO:0007669"/>
    <property type="project" value="UniProtKB-SubCell"/>
</dbReference>
<organism evidence="8">
    <name type="scientific">Nymphaea colorata</name>
    <name type="common">pocket water lily</name>
    <dbReference type="NCBI Taxonomy" id="210225"/>
    <lineage>
        <taxon>Eukaryota</taxon>
        <taxon>Viridiplantae</taxon>
        <taxon>Streptophyta</taxon>
        <taxon>Embryophyta</taxon>
        <taxon>Tracheophyta</taxon>
        <taxon>Spermatophyta</taxon>
        <taxon>Magnoliopsida</taxon>
        <taxon>Nymphaeales</taxon>
        <taxon>Nymphaeaceae</taxon>
        <taxon>Nymphaea</taxon>
    </lineage>
</organism>
<protein>
    <recommendedName>
        <fullName evidence="7">AP2/ERF domain-containing protein</fullName>
    </recommendedName>
</protein>
<comment type="subcellular location">
    <subcellularLocation>
        <location evidence="1">Nucleus</location>
    </subcellularLocation>
</comment>
<dbReference type="InterPro" id="IPR036955">
    <property type="entry name" value="AP2/ERF_dom_sf"/>
</dbReference>
<feature type="region of interest" description="Disordered" evidence="6">
    <location>
        <begin position="57"/>
        <end position="84"/>
    </location>
</feature>
<dbReference type="OMA" id="IENFRAW"/>